<evidence type="ECO:0000259" key="1">
    <source>
        <dbReference type="Pfam" id="PF13452"/>
    </source>
</evidence>
<dbReference type="PANTHER" id="PTHR28152:SF1">
    <property type="entry name" value="HYDROXYACYL-THIOESTER DEHYDRATASE TYPE 2, MITOCHONDRIAL"/>
    <property type="match status" value="1"/>
</dbReference>
<evidence type="ECO:0000313" key="2">
    <source>
        <dbReference type="EMBL" id="MCO5397841.1"/>
    </source>
</evidence>
<comment type="caution">
    <text evidence="2">The sequence shown here is derived from an EMBL/GenBank/DDBJ whole genome shotgun (WGS) entry which is preliminary data.</text>
</comment>
<reference evidence="2" key="2">
    <citation type="journal article" date="2023" name="Front. Microbiol.">
        <title>Ralstonia chuxiongensis sp. nov., Ralstonia mojiangensis sp. nov., and Ralstonia soli sp. nov., isolated from tobacco fields, are three novel species in the family Burkholderiaceae.</title>
        <authorList>
            <person name="Lu C.H."/>
            <person name="Zhang Y.Y."/>
            <person name="Jiang N."/>
            <person name="Chen W."/>
            <person name="Shao X."/>
            <person name="Zhao Z.M."/>
            <person name="Lu W.L."/>
            <person name="Hu X."/>
            <person name="Xi Y.X."/>
            <person name="Zou S.Y."/>
            <person name="Wei Q.J."/>
            <person name="Lin Z.L."/>
            <person name="Gong L."/>
            <person name="Gai X.T."/>
            <person name="Zhang L.Q."/>
            <person name="Li J.Y."/>
            <person name="Jin Y."/>
            <person name="Xia Z.Y."/>
        </authorList>
    </citation>
    <scope>NUCLEOTIDE SEQUENCE</scope>
    <source>
        <strain evidence="2">21MJYT02-11</strain>
    </source>
</reference>
<protein>
    <submittedName>
        <fullName evidence="2">MaoC family dehydratase N-terminal domain-containing protein</fullName>
    </submittedName>
</protein>
<keyword evidence="3" id="KW-1185">Reference proteome</keyword>
<dbReference type="InterPro" id="IPR052741">
    <property type="entry name" value="Mitochondrial_HTD2"/>
</dbReference>
<dbReference type="InterPro" id="IPR039569">
    <property type="entry name" value="FAS1-like_DH_region"/>
</dbReference>
<dbReference type="SUPFAM" id="SSF54637">
    <property type="entry name" value="Thioesterase/thiol ester dehydrase-isomerase"/>
    <property type="match status" value="2"/>
</dbReference>
<feature type="domain" description="FAS1-like dehydratase" evidence="1">
    <location>
        <begin position="75"/>
        <end position="140"/>
    </location>
</feature>
<dbReference type="Pfam" id="PF13452">
    <property type="entry name" value="FAS1_DH_region"/>
    <property type="match status" value="1"/>
</dbReference>
<reference evidence="2" key="1">
    <citation type="submission" date="2022-06" db="EMBL/GenBank/DDBJ databases">
        <authorList>
            <person name="Lu C.-H."/>
        </authorList>
    </citation>
    <scope>NUCLEOTIDE SEQUENCE</scope>
    <source>
        <strain evidence="2">21MJYT02-11</strain>
    </source>
</reference>
<organism evidence="2 3">
    <name type="scientific">Ralstonia soli</name>
    <dbReference type="NCBI Taxonomy" id="2953896"/>
    <lineage>
        <taxon>Bacteria</taxon>
        <taxon>Pseudomonadati</taxon>
        <taxon>Pseudomonadota</taxon>
        <taxon>Betaproteobacteria</taxon>
        <taxon>Burkholderiales</taxon>
        <taxon>Burkholderiaceae</taxon>
        <taxon>Ralstonia</taxon>
    </lineage>
</organism>
<dbReference type="RefSeq" id="WP_252678468.1">
    <property type="nucleotide sequence ID" value="NZ_JAMXHT010000002.1"/>
</dbReference>
<evidence type="ECO:0000313" key="3">
    <source>
        <dbReference type="Proteomes" id="UP001162811"/>
    </source>
</evidence>
<dbReference type="Proteomes" id="UP001162811">
    <property type="component" value="Unassembled WGS sequence"/>
</dbReference>
<dbReference type="PANTHER" id="PTHR28152">
    <property type="entry name" value="HYDROXYACYL-THIOESTER DEHYDRATASE TYPE 2, MITOCHONDRIAL"/>
    <property type="match status" value="1"/>
</dbReference>
<name>A0ABT1AHQ7_9RALS</name>
<accession>A0ABT1AHQ7</accession>
<gene>
    <name evidence="2" type="ORF">NG900_06445</name>
</gene>
<proteinExistence type="predicted"/>
<dbReference type="InterPro" id="IPR029069">
    <property type="entry name" value="HotDog_dom_sf"/>
</dbReference>
<dbReference type="Gene3D" id="3.10.129.10">
    <property type="entry name" value="Hotdog Thioesterase"/>
    <property type="match status" value="2"/>
</dbReference>
<sequence>MDIETLRQWVGRTETLEDEITAFPMRALGATLDISMWPVEKGSVLPPLWHWLYFHQPAARSQLGGDGHPARGGFLPPVPLPRRMWAGGRLQFYQPLWVGEVASKHSRILDVSAKTGRTGSLAFVTVEHKHCSARGLAVTEQQDIVYREESQPGAPLPPPVLAPTDEEWAQDMVADPVLLFRFSALTFNGHRIHYDQDYSRNVEHYPGLVVHGPMLAMLLLESVRRKFSDCVVLSFEFKGVRPTFVGQRFQVCGKRDSAGSKVLLWVRQEDGALAMTASAEIE</sequence>
<dbReference type="EMBL" id="JAMXHT010000002">
    <property type="protein sequence ID" value="MCO5397841.1"/>
    <property type="molecule type" value="Genomic_DNA"/>
</dbReference>